<accession>A0ABR1YCJ8</accession>
<comment type="caution">
    <text evidence="1">The sequence shown here is derived from an EMBL/GenBank/DDBJ whole genome shotgun (WGS) entry which is preliminary data.</text>
</comment>
<name>A0ABR1YCJ8_9PEZI</name>
<evidence type="ECO:0000313" key="2">
    <source>
        <dbReference type="Proteomes" id="UP001492380"/>
    </source>
</evidence>
<gene>
    <name evidence="1" type="ORF">HDK90DRAFT_109841</name>
</gene>
<dbReference type="EMBL" id="JBBWRZ010000013">
    <property type="protein sequence ID" value="KAK8223961.1"/>
    <property type="molecule type" value="Genomic_DNA"/>
</dbReference>
<proteinExistence type="predicted"/>
<reference evidence="1 2" key="1">
    <citation type="submission" date="2024-04" db="EMBL/GenBank/DDBJ databases">
        <title>Phyllosticta paracitricarpa is synonymous to the EU quarantine fungus P. citricarpa based on phylogenomic analyses.</title>
        <authorList>
            <consortium name="Lawrence Berkeley National Laboratory"/>
            <person name="Van Ingen-Buijs V.A."/>
            <person name="Van Westerhoven A.C."/>
            <person name="Haridas S."/>
            <person name="Skiadas P."/>
            <person name="Martin F."/>
            <person name="Groenewald J.Z."/>
            <person name="Crous P.W."/>
            <person name="Seidl M.F."/>
        </authorList>
    </citation>
    <scope>NUCLEOTIDE SEQUENCE [LARGE SCALE GENOMIC DNA]</scope>
    <source>
        <strain evidence="1 2">CBS 123374</strain>
    </source>
</reference>
<organism evidence="1 2">
    <name type="scientific">Phyllosticta capitalensis</name>
    <dbReference type="NCBI Taxonomy" id="121624"/>
    <lineage>
        <taxon>Eukaryota</taxon>
        <taxon>Fungi</taxon>
        <taxon>Dikarya</taxon>
        <taxon>Ascomycota</taxon>
        <taxon>Pezizomycotina</taxon>
        <taxon>Dothideomycetes</taxon>
        <taxon>Dothideomycetes incertae sedis</taxon>
        <taxon>Botryosphaeriales</taxon>
        <taxon>Phyllostictaceae</taxon>
        <taxon>Phyllosticta</taxon>
    </lineage>
</organism>
<dbReference type="Proteomes" id="UP001492380">
    <property type="component" value="Unassembled WGS sequence"/>
</dbReference>
<keyword evidence="2" id="KW-1185">Reference proteome</keyword>
<protein>
    <submittedName>
        <fullName evidence="1">Uncharacterized protein</fullName>
    </submittedName>
</protein>
<evidence type="ECO:0000313" key="1">
    <source>
        <dbReference type="EMBL" id="KAK8223961.1"/>
    </source>
</evidence>
<sequence>MNKSSTPRQPRASFGTSNALFQDTFSGRHTVNHGATTNSSFRHISSPLQQHAHGMEVWGGFFFFTRVEPAQFYQDKVFSAASRYGERARCRNHIGVKVCRIRRARLHRLAGCLSFECASGAISMSASPSRGRRTHCINWVGFGRGGYTTDDVQLMRCAASSSQQVGTRNVQWSRWSAPLVYSTRGDHVRIFCAQSRAHMAWQSKLRFHSACANFLYLPFVSRTTSGSSSSSEHSISFSDPTAASNLSADGCNCAHGVGT</sequence>